<evidence type="ECO:0000313" key="11">
    <source>
        <dbReference type="Proteomes" id="UP000515204"/>
    </source>
</evidence>
<dbReference type="Proteomes" id="UP000515204">
    <property type="component" value="Unplaced"/>
</dbReference>
<dbReference type="InterPro" id="IPR001104">
    <property type="entry name" value="3-oxo-5_a-steroid_4-DH_C"/>
</dbReference>
<dbReference type="Pfam" id="PF02544">
    <property type="entry name" value="Steroid_dh"/>
    <property type="match status" value="1"/>
</dbReference>
<dbReference type="RefSeq" id="XP_014470925.1">
    <property type="nucleotide sequence ID" value="XM_014615439.1"/>
</dbReference>
<evidence type="ECO:0000313" key="13">
    <source>
        <dbReference type="RefSeq" id="XP_014470925.1"/>
    </source>
</evidence>
<comment type="function">
    <text evidence="9">Plays a key role in early steps of protein N-linked glycosylation by being involved in the conversion of polyprenol into dolichol. Acts as a polyprenal reductase that mediates the reduction of polyprenal into dolichal in a NADP-dependent mechanism. Dolichols are required for the synthesis of dolichol-linked monosaccharides and the oligosaccharide precursor used for N-glycosylation.</text>
</comment>
<keyword evidence="11" id="KW-1185">Reference proteome</keyword>
<evidence type="ECO:0000256" key="5">
    <source>
        <dbReference type="ARBA" id="ARBA00023136"/>
    </source>
</evidence>
<evidence type="ECO:0000256" key="8">
    <source>
        <dbReference type="ARBA" id="ARBA00049427"/>
    </source>
</evidence>
<evidence type="ECO:0000256" key="6">
    <source>
        <dbReference type="ARBA" id="ARBA00046320"/>
    </source>
</evidence>
<dbReference type="GO" id="GO:0016095">
    <property type="term" value="P:polyprenol catabolic process"/>
    <property type="evidence" value="ECO:0007669"/>
    <property type="project" value="UniProtKB-UniRule"/>
</dbReference>
<keyword evidence="9" id="KW-0521">NADP</keyword>
<evidence type="ECO:0000313" key="16">
    <source>
        <dbReference type="RefSeq" id="XP_014470928.1"/>
    </source>
</evidence>
<dbReference type="OrthoDB" id="5788137at2759"/>
<evidence type="ECO:0000259" key="10">
    <source>
        <dbReference type="Pfam" id="PF02544"/>
    </source>
</evidence>
<evidence type="ECO:0000256" key="7">
    <source>
        <dbReference type="ARBA" id="ARBA00047186"/>
    </source>
</evidence>
<keyword evidence="3 9" id="KW-0812">Transmembrane</keyword>
<evidence type="ECO:0000256" key="3">
    <source>
        <dbReference type="ARBA" id="ARBA00022692"/>
    </source>
</evidence>
<dbReference type="UniPathway" id="UPA00378"/>
<dbReference type="Gene3D" id="1.20.120.1630">
    <property type="match status" value="1"/>
</dbReference>
<feature type="transmembrane region" description="Helical" evidence="9">
    <location>
        <begin position="64"/>
        <end position="84"/>
    </location>
</feature>
<dbReference type="PANTHER" id="PTHR14624">
    <property type="entry name" value="DFG10 PROTEIN"/>
    <property type="match status" value="1"/>
</dbReference>
<dbReference type="PROSITE" id="PS50244">
    <property type="entry name" value="S5A_REDUCTASE"/>
    <property type="match status" value="1"/>
</dbReference>
<evidence type="ECO:0000256" key="2">
    <source>
        <dbReference type="ARBA" id="ARBA00012522"/>
    </source>
</evidence>
<proteinExistence type="inferred from homology"/>
<keyword evidence="4 9" id="KW-1133">Transmembrane helix</keyword>
<evidence type="ECO:0000313" key="14">
    <source>
        <dbReference type="RefSeq" id="XP_014470926.1"/>
    </source>
</evidence>
<protein>
    <recommendedName>
        <fullName evidence="7 9">Polyprenal reductase</fullName>
        <ecNumber evidence="2 9">1.3.1.94</ecNumber>
    </recommendedName>
</protein>
<keyword evidence="9" id="KW-0560">Oxidoreductase</keyword>
<dbReference type="RefSeq" id="XP_014470927.1">
    <property type="nucleotide sequence ID" value="XM_014615441.1"/>
</dbReference>
<dbReference type="InterPro" id="IPR039698">
    <property type="entry name" value="Dfg10/SRD5A3"/>
</dbReference>
<dbReference type="KEGG" id="dqu:106742476"/>
<dbReference type="GO" id="GO:0005789">
    <property type="term" value="C:endoplasmic reticulum membrane"/>
    <property type="evidence" value="ECO:0007669"/>
    <property type="project" value="UniProtKB-SubCell"/>
</dbReference>
<evidence type="ECO:0000256" key="9">
    <source>
        <dbReference type="RuleBase" id="RU367081"/>
    </source>
</evidence>
<dbReference type="EC" id="1.3.1.94" evidence="2 9"/>
<dbReference type="GO" id="GO:0102389">
    <property type="term" value="F:polyprenol reductase activity"/>
    <property type="evidence" value="ECO:0007669"/>
    <property type="project" value="UniProtKB-UniRule"/>
</dbReference>
<dbReference type="PANTHER" id="PTHR14624:SF0">
    <property type="entry name" value="POLYPRENOL REDUCTASE"/>
    <property type="match status" value="1"/>
</dbReference>
<feature type="domain" description="3-oxo-5-alpha-steroid 4-dehydrogenase C-terminal" evidence="10">
    <location>
        <begin position="184"/>
        <end position="300"/>
    </location>
</feature>
<feature type="transmembrane region" description="Helical" evidence="9">
    <location>
        <begin position="145"/>
        <end position="163"/>
    </location>
</feature>
<sequence>MNIIVCLFIFNAAIVGGLGLFINYMEPYLPIWLIRTYLYGKIKAKVHHATVAKYELPKKWFKHFYIFAAPGSTVILCLLLYKYFYNGKIAEILLTLLDTLFGASRKPLVPAENVIVAIILYNIHCWRRLYESTYVNIFSDQKINVVHYLLAYIHYLGTLLCFLGESEGFVRDSYTNRRWNPLTITTLVSAFIFLWASYIQLHSNFILAKLRKNKDGAVVSYSHNVPFHGLFEYISNPLQFTEILMYFMLSLILWRASTYHYVTFWVAVNQAEAAYLSHQWYHNNFKDYPKKRKILIPYVW</sequence>
<keyword evidence="9" id="KW-0256">Endoplasmic reticulum</keyword>
<comment type="pathway">
    <text evidence="9">Protein modification; protein glycosylation.</text>
</comment>
<evidence type="ECO:0000313" key="15">
    <source>
        <dbReference type="RefSeq" id="XP_014470927.1"/>
    </source>
</evidence>
<feature type="transmembrane region" description="Helical" evidence="9">
    <location>
        <begin position="183"/>
        <end position="201"/>
    </location>
</feature>
<dbReference type="GeneID" id="106742476"/>
<keyword evidence="5 9" id="KW-0472">Membrane</keyword>
<reference evidence="12 13" key="1">
    <citation type="submission" date="2025-04" db="UniProtKB">
        <authorList>
            <consortium name="RefSeq"/>
        </authorList>
    </citation>
    <scope>IDENTIFICATION</scope>
</reference>
<evidence type="ECO:0000256" key="4">
    <source>
        <dbReference type="ARBA" id="ARBA00022989"/>
    </source>
</evidence>
<accession>A0A6P3WXR0</accession>
<comment type="subcellular location">
    <subcellularLocation>
        <location evidence="1">Endomembrane system</location>
        <topology evidence="1">Multi-pass membrane protein</topology>
    </subcellularLocation>
    <subcellularLocation>
        <location evidence="9">Endoplasmic reticulum membrane</location>
    </subcellularLocation>
</comment>
<name>A0A6P3WXR0_DINQU</name>
<comment type="similarity">
    <text evidence="6 9">Belongs to the steroid 5-alpha reductase family. Polyprenal reductase subfamily.</text>
</comment>
<dbReference type="GO" id="GO:0006488">
    <property type="term" value="P:dolichol-linked oligosaccharide biosynthetic process"/>
    <property type="evidence" value="ECO:0007669"/>
    <property type="project" value="UniProtKB-UniRule"/>
</dbReference>
<evidence type="ECO:0000313" key="12">
    <source>
        <dbReference type="RefSeq" id="XP_014470924.1"/>
    </source>
</evidence>
<organism evidence="11 14">
    <name type="scientific">Dinoponera quadriceps</name>
    <name type="common">South American ant</name>
    <dbReference type="NCBI Taxonomy" id="609295"/>
    <lineage>
        <taxon>Eukaryota</taxon>
        <taxon>Metazoa</taxon>
        <taxon>Ecdysozoa</taxon>
        <taxon>Arthropoda</taxon>
        <taxon>Hexapoda</taxon>
        <taxon>Insecta</taxon>
        <taxon>Pterygota</taxon>
        <taxon>Neoptera</taxon>
        <taxon>Endopterygota</taxon>
        <taxon>Hymenoptera</taxon>
        <taxon>Apocrita</taxon>
        <taxon>Aculeata</taxon>
        <taxon>Formicoidea</taxon>
        <taxon>Formicidae</taxon>
        <taxon>Ponerinae</taxon>
        <taxon>Ponerini</taxon>
        <taxon>Dinoponera</taxon>
    </lineage>
</organism>
<dbReference type="GO" id="GO:0003865">
    <property type="term" value="F:3-oxo-5-alpha-steroid 4-dehydrogenase activity"/>
    <property type="evidence" value="ECO:0007669"/>
    <property type="project" value="TreeGrafter"/>
</dbReference>
<dbReference type="RefSeq" id="XP_014470924.1">
    <property type="nucleotide sequence ID" value="XM_014615438.1"/>
</dbReference>
<comment type="catalytic activity">
    <reaction evidence="8 9">
        <text>a di-trans,poly-cis-dolichal + NADP(+) = a di-trans,poly-cis-polyprenal + NADPH + H(+)</text>
        <dbReference type="Rhea" id="RHEA:80727"/>
        <dbReference type="Rhea" id="RHEA-COMP:19536"/>
        <dbReference type="Rhea" id="RHEA-COMP:19537"/>
        <dbReference type="ChEBI" id="CHEBI:15378"/>
        <dbReference type="ChEBI" id="CHEBI:57783"/>
        <dbReference type="ChEBI" id="CHEBI:58349"/>
        <dbReference type="ChEBI" id="CHEBI:231623"/>
        <dbReference type="ChEBI" id="CHEBI:231637"/>
        <dbReference type="EC" id="1.3.1.94"/>
    </reaction>
    <physiologicalReaction direction="right-to-left" evidence="8 9">
        <dbReference type="Rhea" id="RHEA:80729"/>
    </physiologicalReaction>
</comment>
<dbReference type="AlphaFoldDB" id="A0A6P3WXR0"/>
<dbReference type="RefSeq" id="XP_014470928.1">
    <property type="nucleotide sequence ID" value="XM_014615442.1"/>
</dbReference>
<evidence type="ECO:0000256" key="1">
    <source>
        <dbReference type="ARBA" id="ARBA00004127"/>
    </source>
</evidence>
<dbReference type="GO" id="GO:0160198">
    <property type="term" value="F:polyprenal reductase activity"/>
    <property type="evidence" value="ECO:0007669"/>
    <property type="project" value="UniProtKB-EC"/>
</dbReference>
<feature type="transmembrane region" description="Helical" evidence="9">
    <location>
        <begin position="7"/>
        <end position="25"/>
    </location>
</feature>
<gene>
    <name evidence="12 13 14 15 16" type="primary">LOC106742476</name>
</gene>
<dbReference type="RefSeq" id="XP_014470926.1">
    <property type="nucleotide sequence ID" value="XM_014615440.1"/>
</dbReference>